<evidence type="ECO:0008006" key="4">
    <source>
        <dbReference type="Google" id="ProtNLM"/>
    </source>
</evidence>
<dbReference type="EMBL" id="JABSTV010001246">
    <property type="protein sequence ID" value="KAH7976101.1"/>
    <property type="molecule type" value="Genomic_DNA"/>
</dbReference>
<feature type="transmembrane region" description="Helical" evidence="1">
    <location>
        <begin position="210"/>
        <end position="232"/>
    </location>
</feature>
<accession>A0A9D4QDT7</accession>
<comment type="caution">
    <text evidence="2">The sequence shown here is derived from an EMBL/GenBank/DDBJ whole genome shotgun (WGS) entry which is preliminary data.</text>
</comment>
<keyword evidence="1" id="KW-1133">Transmembrane helix</keyword>
<feature type="transmembrane region" description="Helical" evidence="1">
    <location>
        <begin position="280"/>
        <end position="298"/>
    </location>
</feature>
<gene>
    <name evidence="2" type="ORF">HPB52_008642</name>
</gene>
<proteinExistence type="predicted"/>
<keyword evidence="3" id="KW-1185">Reference proteome</keyword>
<keyword evidence="1" id="KW-0472">Membrane</keyword>
<feature type="transmembrane region" description="Helical" evidence="1">
    <location>
        <begin position="310"/>
        <end position="333"/>
    </location>
</feature>
<evidence type="ECO:0000256" key="1">
    <source>
        <dbReference type="SAM" id="Phobius"/>
    </source>
</evidence>
<reference evidence="2" key="1">
    <citation type="journal article" date="2020" name="Cell">
        <title>Large-Scale Comparative Analyses of Tick Genomes Elucidate Their Genetic Diversity and Vector Capacities.</title>
        <authorList>
            <consortium name="Tick Genome and Microbiome Consortium (TIGMIC)"/>
            <person name="Jia N."/>
            <person name="Wang J."/>
            <person name="Shi W."/>
            <person name="Du L."/>
            <person name="Sun Y."/>
            <person name="Zhan W."/>
            <person name="Jiang J.F."/>
            <person name="Wang Q."/>
            <person name="Zhang B."/>
            <person name="Ji P."/>
            <person name="Bell-Sakyi L."/>
            <person name="Cui X.M."/>
            <person name="Yuan T.T."/>
            <person name="Jiang B.G."/>
            <person name="Yang W.F."/>
            <person name="Lam T.T."/>
            <person name="Chang Q.C."/>
            <person name="Ding S.J."/>
            <person name="Wang X.J."/>
            <person name="Zhu J.G."/>
            <person name="Ruan X.D."/>
            <person name="Zhao L."/>
            <person name="Wei J.T."/>
            <person name="Ye R.Z."/>
            <person name="Que T.C."/>
            <person name="Du C.H."/>
            <person name="Zhou Y.H."/>
            <person name="Cheng J.X."/>
            <person name="Dai P.F."/>
            <person name="Guo W.B."/>
            <person name="Han X.H."/>
            <person name="Huang E.J."/>
            <person name="Li L.F."/>
            <person name="Wei W."/>
            <person name="Gao Y.C."/>
            <person name="Liu J.Z."/>
            <person name="Shao H.Z."/>
            <person name="Wang X."/>
            <person name="Wang C.C."/>
            <person name="Yang T.C."/>
            <person name="Huo Q.B."/>
            <person name="Li W."/>
            <person name="Chen H.Y."/>
            <person name="Chen S.E."/>
            <person name="Zhou L.G."/>
            <person name="Ni X.B."/>
            <person name="Tian J.H."/>
            <person name="Sheng Y."/>
            <person name="Liu T."/>
            <person name="Pan Y.S."/>
            <person name="Xia L.Y."/>
            <person name="Li J."/>
            <person name="Zhao F."/>
            <person name="Cao W.C."/>
        </authorList>
    </citation>
    <scope>NUCLEOTIDE SEQUENCE</scope>
    <source>
        <strain evidence="2">Rsan-2018</strain>
    </source>
</reference>
<dbReference type="InterPro" id="IPR013083">
    <property type="entry name" value="Znf_RING/FYVE/PHD"/>
</dbReference>
<organism evidence="2 3">
    <name type="scientific">Rhipicephalus sanguineus</name>
    <name type="common">Brown dog tick</name>
    <name type="synonym">Ixodes sanguineus</name>
    <dbReference type="NCBI Taxonomy" id="34632"/>
    <lineage>
        <taxon>Eukaryota</taxon>
        <taxon>Metazoa</taxon>
        <taxon>Ecdysozoa</taxon>
        <taxon>Arthropoda</taxon>
        <taxon>Chelicerata</taxon>
        <taxon>Arachnida</taxon>
        <taxon>Acari</taxon>
        <taxon>Parasitiformes</taxon>
        <taxon>Ixodida</taxon>
        <taxon>Ixodoidea</taxon>
        <taxon>Ixodidae</taxon>
        <taxon>Rhipicephalinae</taxon>
        <taxon>Rhipicephalus</taxon>
        <taxon>Rhipicephalus</taxon>
    </lineage>
</organism>
<dbReference type="AlphaFoldDB" id="A0A9D4QDT7"/>
<feature type="transmembrane region" description="Helical" evidence="1">
    <location>
        <begin position="239"/>
        <end position="260"/>
    </location>
</feature>
<evidence type="ECO:0000313" key="2">
    <source>
        <dbReference type="EMBL" id="KAH7976101.1"/>
    </source>
</evidence>
<dbReference type="Gene3D" id="3.30.40.10">
    <property type="entry name" value="Zinc/RING finger domain, C3HC4 (zinc finger)"/>
    <property type="match status" value="1"/>
</dbReference>
<dbReference type="VEuPathDB" id="VectorBase:RSAN_048536"/>
<evidence type="ECO:0000313" key="3">
    <source>
        <dbReference type="Proteomes" id="UP000821837"/>
    </source>
</evidence>
<protein>
    <recommendedName>
        <fullName evidence="4">RING-type domain-containing protein</fullName>
    </recommendedName>
</protein>
<sequence length="344" mass="38526">MSDEINGSVNRVWLRGFLRGVDCRPVHFRDALGATVVCNLCGLVARRMASLPCSHVFCDFCFWDCTSDDPGAQVRCIFDRSTLDVENVRWNETRPLDLVNAKEVWTTRCETPDRTCNLSLVLLEEGTALSVYAAADQCVDVFNPWTLRSVAFTSPRRLFPPGRLKLLTPTWLVSRQSRASLLDQGFERFRSRPLEEILRSCFFFGRDDEVVVLTVKLVSAFVPSISSCFSFYGRRHIWAAPIVVGGICKMTVNYCIWSFYAQNGANVPADKVLLLQWTRWIPFVGSVFEVILAGLPCLPAEGHPVAHAATVLVTAVWATAGALYNLAAMSWFLGAFQPVRSNFH</sequence>
<reference evidence="2" key="2">
    <citation type="submission" date="2021-09" db="EMBL/GenBank/DDBJ databases">
        <authorList>
            <person name="Jia N."/>
            <person name="Wang J."/>
            <person name="Shi W."/>
            <person name="Du L."/>
            <person name="Sun Y."/>
            <person name="Zhan W."/>
            <person name="Jiang J."/>
            <person name="Wang Q."/>
            <person name="Zhang B."/>
            <person name="Ji P."/>
            <person name="Sakyi L.B."/>
            <person name="Cui X."/>
            <person name="Yuan T."/>
            <person name="Jiang B."/>
            <person name="Yang W."/>
            <person name="Lam T.T.-Y."/>
            <person name="Chang Q."/>
            <person name="Ding S."/>
            <person name="Wang X."/>
            <person name="Zhu J."/>
            <person name="Ruan X."/>
            <person name="Zhao L."/>
            <person name="Wei J."/>
            <person name="Que T."/>
            <person name="Du C."/>
            <person name="Cheng J."/>
            <person name="Dai P."/>
            <person name="Han X."/>
            <person name="Huang E."/>
            <person name="Gao Y."/>
            <person name="Liu J."/>
            <person name="Shao H."/>
            <person name="Ye R."/>
            <person name="Li L."/>
            <person name="Wei W."/>
            <person name="Wang X."/>
            <person name="Wang C."/>
            <person name="Huo Q."/>
            <person name="Li W."/>
            <person name="Guo W."/>
            <person name="Chen H."/>
            <person name="Chen S."/>
            <person name="Zhou L."/>
            <person name="Zhou L."/>
            <person name="Ni X."/>
            <person name="Tian J."/>
            <person name="Zhou Y."/>
            <person name="Sheng Y."/>
            <person name="Liu T."/>
            <person name="Pan Y."/>
            <person name="Xia L."/>
            <person name="Li J."/>
            <person name="Zhao F."/>
            <person name="Cao W."/>
        </authorList>
    </citation>
    <scope>NUCLEOTIDE SEQUENCE</scope>
    <source>
        <strain evidence="2">Rsan-2018</strain>
        <tissue evidence="2">Larvae</tissue>
    </source>
</reference>
<dbReference type="SUPFAM" id="SSF57850">
    <property type="entry name" value="RING/U-box"/>
    <property type="match status" value="1"/>
</dbReference>
<name>A0A9D4QDT7_RHISA</name>
<keyword evidence="1" id="KW-0812">Transmembrane</keyword>
<dbReference type="Proteomes" id="UP000821837">
    <property type="component" value="Chromosome 10"/>
</dbReference>